<dbReference type="FunFam" id="2.60.40.420:FF:000025">
    <property type="entry name" value="FET5p Multicopper oxidase"/>
    <property type="match status" value="1"/>
</dbReference>
<dbReference type="PANTHER" id="PTHR11709">
    <property type="entry name" value="MULTI-COPPER OXIDASE"/>
    <property type="match status" value="1"/>
</dbReference>
<name>A0A376BBD8_9ASCO</name>
<comment type="cofactor">
    <cofactor evidence="1">
        <name>Cu cation</name>
        <dbReference type="ChEBI" id="CHEBI:23378"/>
    </cofactor>
</comment>
<dbReference type="GO" id="GO:0033215">
    <property type="term" value="P:reductive iron assimilation"/>
    <property type="evidence" value="ECO:0007669"/>
    <property type="project" value="TreeGrafter"/>
</dbReference>
<dbReference type="InterPro" id="IPR008972">
    <property type="entry name" value="Cupredoxin"/>
</dbReference>
<dbReference type="GO" id="GO:0005507">
    <property type="term" value="F:copper ion binding"/>
    <property type="evidence" value="ECO:0007669"/>
    <property type="project" value="InterPro"/>
</dbReference>
<keyword evidence="6" id="KW-0186">Copper</keyword>
<evidence type="ECO:0000259" key="8">
    <source>
        <dbReference type="Pfam" id="PF00394"/>
    </source>
</evidence>
<dbReference type="Pfam" id="PF00394">
    <property type="entry name" value="Cu-oxidase"/>
    <property type="match status" value="1"/>
</dbReference>
<evidence type="ECO:0000256" key="3">
    <source>
        <dbReference type="ARBA" id="ARBA00022723"/>
    </source>
</evidence>
<dbReference type="Proteomes" id="UP000262825">
    <property type="component" value="Unassembled WGS sequence"/>
</dbReference>
<dbReference type="PANTHER" id="PTHR11709:SF361">
    <property type="entry name" value="IRON TRANSPORT MULTICOPPER OXIDASE FET3"/>
    <property type="match status" value="1"/>
</dbReference>
<evidence type="ECO:0000256" key="5">
    <source>
        <dbReference type="ARBA" id="ARBA00023002"/>
    </source>
</evidence>
<accession>A0A376BBD8</accession>
<dbReference type="InterPro" id="IPR045087">
    <property type="entry name" value="Cu-oxidase_fam"/>
</dbReference>
<dbReference type="Gene3D" id="2.60.40.420">
    <property type="entry name" value="Cupredoxins - blue copper proteins"/>
    <property type="match status" value="2"/>
</dbReference>
<evidence type="ECO:0000313" key="10">
    <source>
        <dbReference type="EMBL" id="SSD62005.1"/>
    </source>
</evidence>
<dbReference type="GO" id="GO:0004322">
    <property type="term" value="F:ferroxidase activity"/>
    <property type="evidence" value="ECO:0007669"/>
    <property type="project" value="TreeGrafter"/>
</dbReference>
<dbReference type="PROSITE" id="PS00079">
    <property type="entry name" value="MULTICOPPER_OXIDASE1"/>
    <property type="match status" value="1"/>
</dbReference>
<dbReference type="VEuPathDB" id="FungiDB:SCODWIG_03766"/>
<dbReference type="SUPFAM" id="SSF49503">
    <property type="entry name" value="Cupredoxins"/>
    <property type="match status" value="2"/>
</dbReference>
<feature type="chain" id="PRO_5016764007" evidence="7">
    <location>
        <begin position="28"/>
        <end position="361"/>
    </location>
</feature>
<evidence type="ECO:0000256" key="6">
    <source>
        <dbReference type="ARBA" id="ARBA00023008"/>
    </source>
</evidence>
<dbReference type="AlphaFoldDB" id="A0A376BBD8"/>
<dbReference type="CDD" id="cd13877">
    <property type="entry name" value="CuRO_2_Fet3p_like"/>
    <property type="match status" value="1"/>
</dbReference>
<protein>
    <submittedName>
        <fullName evidence="10">Related to Iron transport multicopper oxidase FET3</fullName>
    </submittedName>
</protein>
<dbReference type="Pfam" id="PF07732">
    <property type="entry name" value="Cu-oxidase_3"/>
    <property type="match status" value="1"/>
</dbReference>
<keyword evidence="5" id="KW-0560">Oxidoreductase</keyword>
<dbReference type="InterPro" id="IPR001117">
    <property type="entry name" value="Cu-oxidase_2nd"/>
</dbReference>
<gene>
    <name evidence="10" type="ORF">SCODWIG_03766</name>
</gene>
<evidence type="ECO:0000256" key="2">
    <source>
        <dbReference type="ARBA" id="ARBA00010609"/>
    </source>
</evidence>
<dbReference type="EMBL" id="UFAJ01001056">
    <property type="protein sequence ID" value="SSD62005.1"/>
    <property type="molecule type" value="Genomic_DNA"/>
</dbReference>
<evidence type="ECO:0000313" key="11">
    <source>
        <dbReference type="Proteomes" id="UP000262825"/>
    </source>
</evidence>
<keyword evidence="4 7" id="KW-0732">Signal</keyword>
<organism evidence="10 11">
    <name type="scientific">Saccharomycodes ludwigii</name>
    <dbReference type="NCBI Taxonomy" id="36035"/>
    <lineage>
        <taxon>Eukaryota</taxon>
        <taxon>Fungi</taxon>
        <taxon>Dikarya</taxon>
        <taxon>Ascomycota</taxon>
        <taxon>Saccharomycotina</taxon>
        <taxon>Saccharomycetes</taxon>
        <taxon>Saccharomycodales</taxon>
        <taxon>Saccharomycodaceae</taxon>
        <taxon>Saccharomycodes</taxon>
    </lineage>
</organism>
<feature type="domain" description="Plastocyanin-like" evidence="8">
    <location>
        <begin position="168"/>
        <end position="312"/>
    </location>
</feature>
<evidence type="ECO:0000256" key="4">
    <source>
        <dbReference type="ARBA" id="ARBA00022729"/>
    </source>
</evidence>
<dbReference type="InterPro" id="IPR044130">
    <property type="entry name" value="CuRO_2_Fet3-like"/>
</dbReference>
<sequence length="361" mass="41549">MLTVKQHCGLVKAIILLLFLFPVFSNAATHVYNWTTGFGETNMDGTHVDKVITCNGEFPWPDVRVTKGDRIIVYLTNGFSDRNTSLHFHGLFQNGTSLMDGPEMVNQCPIAPNDTMIYNFTVPNNVGTYWYHSHTQGQYMDGMRGVVIIDDNETYNGNSSYPYEYDEEMTLSISEWYHSNVDTLTATFLNLNNPTGAEPIPQNLIINNTMNLTWNVEPDTTYLLRIVNIGGFVSQYFWIEDHEMQVVEVDGIYTEPMTTNMLYITVAQRYTVLLKTKNTTDQNYAIMQKFDDTMLDTVPKDLVLNRTSFLMYNSDLSKPNESYVDELDFLDDFYLTPYNKVERYGDPDYTDRKSTRLNSSH</sequence>
<comment type="similarity">
    <text evidence="2">Belongs to the multicopper oxidase family.</text>
</comment>
<dbReference type="GO" id="GO:0033573">
    <property type="term" value="C:high-affinity iron permease complex"/>
    <property type="evidence" value="ECO:0007669"/>
    <property type="project" value="TreeGrafter"/>
</dbReference>
<dbReference type="InterPro" id="IPR033138">
    <property type="entry name" value="Cu_oxidase_CS"/>
</dbReference>
<keyword evidence="3" id="KW-0479">Metal-binding</keyword>
<proteinExistence type="inferred from homology"/>
<feature type="signal peptide" evidence="7">
    <location>
        <begin position="1"/>
        <end position="27"/>
    </location>
</feature>
<feature type="domain" description="Plastocyanin-like" evidence="9">
    <location>
        <begin position="40"/>
        <end position="153"/>
    </location>
</feature>
<dbReference type="InterPro" id="IPR011707">
    <property type="entry name" value="Cu-oxidase-like_N"/>
</dbReference>
<keyword evidence="11" id="KW-1185">Reference proteome</keyword>
<reference evidence="11" key="1">
    <citation type="submission" date="2018-06" db="EMBL/GenBank/DDBJ databases">
        <authorList>
            <person name="Guldener U."/>
        </authorList>
    </citation>
    <scope>NUCLEOTIDE SEQUENCE [LARGE SCALE GENOMIC DNA]</scope>
    <source>
        <strain evidence="11">UTAD17</strain>
    </source>
</reference>
<evidence type="ECO:0000256" key="7">
    <source>
        <dbReference type="SAM" id="SignalP"/>
    </source>
</evidence>
<evidence type="ECO:0000259" key="9">
    <source>
        <dbReference type="Pfam" id="PF07732"/>
    </source>
</evidence>
<dbReference type="GO" id="GO:0010106">
    <property type="term" value="P:cellular response to iron ion starvation"/>
    <property type="evidence" value="ECO:0007669"/>
    <property type="project" value="TreeGrafter"/>
</dbReference>
<evidence type="ECO:0000256" key="1">
    <source>
        <dbReference type="ARBA" id="ARBA00001935"/>
    </source>
</evidence>